<dbReference type="EMBL" id="CP002194">
    <property type="protein sequence ID" value="AFD27892.1"/>
    <property type="molecule type" value="Genomic_DNA"/>
</dbReference>
<organism evidence="1 2">
    <name type="scientific">Deinococcus gobiensis (strain DSM 21396 / JCM 16679 / CGMCC 1.7299 / I-0)</name>
    <dbReference type="NCBI Taxonomy" id="745776"/>
    <lineage>
        <taxon>Bacteria</taxon>
        <taxon>Thermotogati</taxon>
        <taxon>Deinococcota</taxon>
        <taxon>Deinococci</taxon>
        <taxon>Deinococcales</taxon>
        <taxon>Deinococcaceae</taxon>
        <taxon>Deinococcus</taxon>
    </lineage>
</organism>
<keyword evidence="1" id="KW-0614">Plasmid</keyword>
<protein>
    <submittedName>
        <fullName evidence="1">Uncharacterized protein</fullName>
    </submittedName>
</protein>
<dbReference type="AlphaFoldDB" id="H8H2Z5"/>
<geneLocation type="plasmid" evidence="1 2">
    <name>P3</name>
</geneLocation>
<gene>
    <name evidence="1" type="ordered locus">DGo_PC0100</name>
</gene>
<sequence length="42" mass="4543">MGGALAWTERPEALDLRSWWLSHDLAGRGTEQKGLVHGGLLG</sequence>
<accession>H8H2Z5</accession>
<keyword evidence="2" id="KW-1185">Reference proteome</keyword>
<name>H8H2Z5_DEIGI</name>
<dbReference type="Proteomes" id="UP000007575">
    <property type="component" value="Plasmid P3"/>
</dbReference>
<reference evidence="1 2" key="1">
    <citation type="journal article" date="2012" name="PLoS ONE">
        <title>Genome sequence and transcriptome analysis of the radioresistant bacterium Deinococcus gobiensis: insights into the extreme environmental adaptations.</title>
        <authorList>
            <person name="Yuan M."/>
            <person name="Chen M."/>
            <person name="Zhang W."/>
            <person name="Lu W."/>
            <person name="Wang J."/>
            <person name="Yang M."/>
            <person name="Zhao P."/>
            <person name="Tang R."/>
            <person name="Li X."/>
            <person name="Hao Y."/>
            <person name="Zhou Z."/>
            <person name="Zhan Y."/>
            <person name="Yu H."/>
            <person name="Teng C."/>
            <person name="Yan Y."/>
            <person name="Ping S."/>
            <person name="Wang Y."/>
            <person name="Lin M."/>
        </authorList>
    </citation>
    <scope>NUCLEOTIDE SEQUENCE [LARGE SCALE GENOMIC DNA]</scope>
    <source>
        <strain evidence="2">DSM 21396 / JCM 16679 / CGMCC 1.7299 / I-0</strain>
        <plasmid evidence="1">P3</plasmid>
    </source>
</reference>
<dbReference type="HOGENOM" id="CLU_3250384_0_0_0"/>
<evidence type="ECO:0000313" key="2">
    <source>
        <dbReference type="Proteomes" id="UP000007575"/>
    </source>
</evidence>
<dbReference type="KEGG" id="dgo:DGo_PC0100"/>
<evidence type="ECO:0000313" key="1">
    <source>
        <dbReference type="EMBL" id="AFD27892.1"/>
    </source>
</evidence>
<proteinExistence type="predicted"/>